<gene>
    <name evidence="1" type="ORF">SAMEA3375112_03395</name>
</gene>
<dbReference type="RefSeq" id="WP_021373146.1">
    <property type="nucleotide sequence ID" value="NZ_BIQW01000005.1"/>
</dbReference>
<name>A0A9X8RLM7_CLODI</name>
<sequence length="64" mass="7845">MVNKNIKILREDYSEFLDDWNIIGKRNIYKCPECQYHGNKCDRHNNSEGVSYGFDKWQFQRENR</sequence>
<dbReference type="Proteomes" id="UP000189137">
    <property type="component" value="Unassembled WGS sequence"/>
</dbReference>
<dbReference type="EMBL" id="FUPS01000014">
    <property type="protein sequence ID" value="SJT00191.1"/>
    <property type="molecule type" value="Genomic_DNA"/>
</dbReference>
<comment type="caution">
    <text evidence="1">The sequence shown here is derived from an EMBL/GenBank/DDBJ whole genome shotgun (WGS) entry which is preliminary data.</text>
</comment>
<protein>
    <submittedName>
        <fullName evidence="1">Uncharacterized protein</fullName>
    </submittedName>
</protein>
<accession>A0A9X8RLM7</accession>
<evidence type="ECO:0000313" key="2">
    <source>
        <dbReference type="Proteomes" id="UP000189137"/>
    </source>
</evidence>
<proteinExistence type="predicted"/>
<reference evidence="1 2" key="1">
    <citation type="submission" date="2017-02" db="EMBL/GenBank/DDBJ databases">
        <authorList>
            <consortium name="Pathogen Informatics"/>
        </authorList>
    </citation>
    <scope>NUCLEOTIDE SEQUENCE [LARGE SCALE GENOMIC DNA]</scope>
    <source>
        <strain evidence="1 2">VRECD0157</strain>
    </source>
</reference>
<evidence type="ECO:0000313" key="1">
    <source>
        <dbReference type="EMBL" id="SJT00191.1"/>
    </source>
</evidence>
<dbReference type="AlphaFoldDB" id="A0A9X8RLM7"/>
<organism evidence="1 2">
    <name type="scientific">Clostridioides difficile</name>
    <name type="common">Peptoclostridium difficile</name>
    <dbReference type="NCBI Taxonomy" id="1496"/>
    <lineage>
        <taxon>Bacteria</taxon>
        <taxon>Bacillati</taxon>
        <taxon>Bacillota</taxon>
        <taxon>Clostridia</taxon>
        <taxon>Peptostreptococcales</taxon>
        <taxon>Peptostreptococcaceae</taxon>
        <taxon>Clostridioides</taxon>
    </lineage>
</organism>